<dbReference type="Pfam" id="PF01381">
    <property type="entry name" value="HTH_3"/>
    <property type="match status" value="1"/>
</dbReference>
<dbReference type="SUPFAM" id="SSF47413">
    <property type="entry name" value="lambda repressor-like DNA-binding domains"/>
    <property type="match status" value="1"/>
</dbReference>
<evidence type="ECO:0000313" key="2">
    <source>
        <dbReference type="EMBL" id="EFF69152.1"/>
    </source>
</evidence>
<dbReference type="InterPro" id="IPR001387">
    <property type="entry name" value="Cro/C1-type_HTH"/>
</dbReference>
<keyword evidence="3" id="KW-1185">Reference proteome</keyword>
<dbReference type="HOGENOM" id="CLU_066192_29_2_9"/>
<comment type="caution">
    <text evidence="2">The sequence shown here is derived from an EMBL/GenBank/DDBJ whole genome shotgun (WGS) entry which is preliminary data.</text>
</comment>
<dbReference type="AlphaFoldDB" id="D4RXS0"/>
<sequence>MNFNEDYRILGLNIAYYRRIKGLTQLQLAEKTNVSRTHISNIEAPNKKTAISLDLLFSIAYALDIPPFRLLIKPEEISLK</sequence>
<evidence type="ECO:0000259" key="1">
    <source>
        <dbReference type="PROSITE" id="PS50943"/>
    </source>
</evidence>
<dbReference type="Gene3D" id="1.10.260.40">
    <property type="entry name" value="lambda repressor-like DNA-binding domains"/>
    <property type="match status" value="1"/>
</dbReference>
<dbReference type="RefSeq" id="WP_005601599.1">
    <property type="nucleotide sequence ID" value="NZ_GG663520.1"/>
</dbReference>
<name>D4RXS0_9FIRM</name>
<proteinExistence type="predicted"/>
<dbReference type="GO" id="GO:0003677">
    <property type="term" value="F:DNA binding"/>
    <property type="evidence" value="ECO:0007669"/>
    <property type="project" value="UniProtKB-KW"/>
</dbReference>
<dbReference type="Proteomes" id="UP000006238">
    <property type="component" value="Unassembled WGS sequence"/>
</dbReference>
<dbReference type="InterPro" id="IPR010982">
    <property type="entry name" value="Lambda_DNA-bd_dom_sf"/>
</dbReference>
<dbReference type="EMBL" id="ABWN01000020">
    <property type="protein sequence ID" value="EFF69152.1"/>
    <property type="molecule type" value="Genomic_DNA"/>
</dbReference>
<dbReference type="PROSITE" id="PS50943">
    <property type="entry name" value="HTH_CROC1"/>
    <property type="match status" value="1"/>
</dbReference>
<organism evidence="2 3">
    <name type="scientific">Eshraghiella crossota DSM 2876</name>
    <dbReference type="NCBI Taxonomy" id="511680"/>
    <lineage>
        <taxon>Bacteria</taxon>
        <taxon>Bacillati</taxon>
        <taxon>Bacillota</taxon>
        <taxon>Clostridia</taxon>
        <taxon>Lachnospirales</taxon>
        <taxon>Lachnospiraceae</taxon>
        <taxon>Eshraghiella</taxon>
    </lineage>
</organism>
<protein>
    <submittedName>
        <fullName evidence="2">DNA-binding helix-turn-helix protein</fullName>
    </submittedName>
</protein>
<dbReference type="GeneID" id="98919419"/>
<gene>
    <name evidence="2" type="ORF">BUTYVIB_00621</name>
</gene>
<accession>D4RXS0</accession>
<keyword evidence="2" id="KW-0238">DNA-binding</keyword>
<dbReference type="CDD" id="cd00093">
    <property type="entry name" value="HTH_XRE"/>
    <property type="match status" value="1"/>
</dbReference>
<evidence type="ECO:0000313" key="3">
    <source>
        <dbReference type="Proteomes" id="UP000006238"/>
    </source>
</evidence>
<dbReference type="eggNOG" id="COG1476">
    <property type="taxonomic scope" value="Bacteria"/>
</dbReference>
<dbReference type="SMART" id="SM00530">
    <property type="entry name" value="HTH_XRE"/>
    <property type="match status" value="1"/>
</dbReference>
<reference evidence="2 3" key="1">
    <citation type="submission" date="2010-02" db="EMBL/GenBank/DDBJ databases">
        <authorList>
            <person name="Weinstock G."/>
            <person name="Sodergren E."/>
            <person name="Clifton S."/>
            <person name="Fulton L."/>
            <person name="Fulton B."/>
            <person name="Courtney L."/>
            <person name="Fronick C."/>
            <person name="Harrison M."/>
            <person name="Strong C."/>
            <person name="Farmer C."/>
            <person name="Delahaunty K."/>
            <person name="Markovic C."/>
            <person name="Hall O."/>
            <person name="Minx P."/>
            <person name="Tomlinson C."/>
            <person name="Mitreva M."/>
            <person name="Nelson J."/>
            <person name="Hou S."/>
            <person name="Wollam A."/>
            <person name="Pepin K.H."/>
            <person name="Johnson M."/>
            <person name="Bhonagiri V."/>
            <person name="Zhang X."/>
            <person name="Suruliraj S."/>
            <person name="Warren W."/>
            <person name="Chinwalla A."/>
            <person name="Mardis E.R."/>
            <person name="Wilson R.K."/>
        </authorList>
    </citation>
    <scope>NUCLEOTIDE SEQUENCE [LARGE SCALE GENOMIC DNA]</scope>
    <source>
        <strain evidence="2 3">DSM 2876</strain>
    </source>
</reference>
<feature type="domain" description="HTH cro/C1-type" evidence="1">
    <location>
        <begin position="14"/>
        <end position="71"/>
    </location>
</feature>